<dbReference type="KEGG" id="cil:EG358_07805"/>
<evidence type="ECO:0000313" key="3">
    <source>
        <dbReference type="EMBL" id="SUX43713.1"/>
    </source>
</evidence>
<dbReference type="CDD" id="cd00093">
    <property type="entry name" value="HTH_XRE"/>
    <property type="match status" value="1"/>
</dbReference>
<evidence type="ECO:0000259" key="1">
    <source>
        <dbReference type="PROSITE" id="PS50943"/>
    </source>
</evidence>
<proteinExistence type="predicted"/>
<dbReference type="InterPro" id="IPR010982">
    <property type="entry name" value="Lambda_DNA-bd_dom_sf"/>
</dbReference>
<evidence type="ECO:0000313" key="2">
    <source>
        <dbReference type="EMBL" id="SIR39574.1"/>
    </source>
</evidence>
<sequence>MKKIIGLKVKNLREQQKISQEDLAFNLEISQSYLSKIENGFIEKIDFILIQKIILFFQIDLQYFLKEKNNDSTKENTSYENILVRIKKTKNKSINLLNYKII</sequence>
<evidence type="ECO:0000313" key="4">
    <source>
        <dbReference type="Proteomes" id="UP000185725"/>
    </source>
</evidence>
<dbReference type="EMBL" id="FTMF01000023">
    <property type="protein sequence ID" value="SIR39574.1"/>
    <property type="molecule type" value="Genomic_DNA"/>
</dbReference>
<protein>
    <submittedName>
        <fullName evidence="2">Helix-turn-helix</fullName>
    </submittedName>
    <submittedName>
        <fullName evidence="3">Predicted transcriptional regulator</fullName>
    </submittedName>
</protein>
<name>A0A381FB76_9FLAO</name>
<reference evidence="2 4" key="1">
    <citation type="submission" date="2017-01" db="EMBL/GenBank/DDBJ databases">
        <authorList>
            <person name="Varghese N."/>
            <person name="Submissions S."/>
        </authorList>
    </citation>
    <scope>NUCLEOTIDE SEQUENCE [LARGE SCALE GENOMIC DNA]</scope>
    <source>
        <strain evidence="2 4">ATCC 27950</strain>
    </source>
</reference>
<dbReference type="EMBL" id="UFVS01000001">
    <property type="protein sequence ID" value="SUX43713.1"/>
    <property type="molecule type" value="Genomic_DNA"/>
</dbReference>
<dbReference type="OrthoDB" id="1081711at2"/>
<dbReference type="Gene3D" id="1.10.260.40">
    <property type="entry name" value="lambda repressor-like DNA-binding domains"/>
    <property type="match status" value="1"/>
</dbReference>
<dbReference type="SUPFAM" id="SSF47413">
    <property type="entry name" value="lambda repressor-like DNA-binding domains"/>
    <property type="match status" value="1"/>
</dbReference>
<dbReference type="RefSeq" id="WP_076563096.1">
    <property type="nucleotide sequence ID" value="NZ_CP033929.1"/>
</dbReference>
<feature type="domain" description="HTH cro/C1-type" evidence="1">
    <location>
        <begin position="9"/>
        <end position="64"/>
    </location>
</feature>
<dbReference type="PROSITE" id="PS50943">
    <property type="entry name" value="HTH_CROC1"/>
    <property type="match status" value="1"/>
</dbReference>
<accession>A0A381FB76</accession>
<dbReference type="Pfam" id="PF01381">
    <property type="entry name" value="HTH_3"/>
    <property type="match status" value="1"/>
</dbReference>
<dbReference type="SMART" id="SM00530">
    <property type="entry name" value="HTH_XRE"/>
    <property type="match status" value="1"/>
</dbReference>
<reference evidence="3 5" key="2">
    <citation type="submission" date="2018-06" db="EMBL/GenBank/DDBJ databases">
        <authorList>
            <consortium name="Pathogen Informatics"/>
            <person name="Doyle S."/>
        </authorList>
    </citation>
    <scope>NUCLEOTIDE SEQUENCE [LARGE SCALE GENOMIC DNA]</scope>
    <source>
        <strain evidence="3 5">NCTC13560</strain>
    </source>
</reference>
<organism evidence="3 5">
    <name type="scientific">Chryseobacterium indoltheticum</name>
    <dbReference type="NCBI Taxonomy" id="254"/>
    <lineage>
        <taxon>Bacteria</taxon>
        <taxon>Pseudomonadati</taxon>
        <taxon>Bacteroidota</taxon>
        <taxon>Flavobacteriia</taxon>
        <taxon>Flavobacteriales</taxon>
        <taxon>Weeksellaceae</taxon>
        <taxon>Chryseobacterium group</taxon>
        <taxon>Chryseobacterium</taxon>
    </lineage>
</organism>
<dbReference type="Proteomes" id="UP000185725">
    <property type="component" value="Unassembled WGS sequence"/>
</dbReference>
<dbReference type="InterPro" id="IPR001387">
    <property type="entry name" value="Cro/C1-type_HTH"/>
</dbReference>
<dbReference type="GO" id="GO:0003677">
    <property type="term" value="F:DNA binding"/>
    <property type="evidence" value="ECO:0007669"/>
    <property type="project" value="InterPro"/>
</dbReference>
<keyword evidence="4" id="KW-1185">Reference proteome</keyword>
<evidence type="ECO:0000313" key="5">
    <source>
        <dbReference type="Proteomes" id="UP000255231"/>
    </source>
</evidence>
<dbReference type="GeneID" id="303673601"/>
<dbReference type="Proteomes" id="UP000255231">
    <property type="component" value="Unassembled WGS sequence"/>
</dbReference>
<gene>
    <name evidence="3" type="ORF">NCTC13560_02172</name>
    <name evidence="2" type="ORF">SAMN05421682_1238</name>
</gene>
<dbReference type="AlphaFoldDB" id="A0A381FB76"/>